<feature type="transmembrane region" description="Helical" evidence="5">
    <location>
        <begin position="190"/>
        <end position="207"/>
    </location>
</feature>
<evidence type="ECO:0000256" key="2">
    <source>
        <dbReference type="ARBA" id="ARBA00022692"/>
    </source>
</evidence>
<evidence type="ECO:0000313" key="7">
    <source>
        <dbReference type="EMBL" id="WBO64902.1"/>
    </source>
</evidence>
<dbReference type="GO" id="GO:0016874">
    <property type="term" value="F:ligase activity"/>
    <property type="evidence" value="ECO:0007669"/>
    <property type="project" value="UniProtKB-KW"/>
</dbReference>
<feature type="transmembrane region" description="Helical" evidence="5">
    <location>
        <begin position="147"/>
        <end position="170"/>
    </location>
</feature>
<dbReference type="PANTHER" id="PTHR37422:SF13">
    <property type="entry name" value="LIPOPOLYSACCHARIDE BIOSYNTHESIS PROTEIN PA4999-RELATED"/>
    <property type="match status" value="1"/>
</dbReference>
<accession>A0ABY7P5B4</accession>
<keyword evidence="7" id="KW-0436">Ligase</keyword>
<reference evidence="7 8" key="1">
    <citation type="submission" date="2022-12" db="EMBL/GenBank/DDBJ databases">
        <authorList>
            <person name="Mo P."/>
        </authorList>
    </citation>
    <scope>NUCLEOTIDE SEQUENCE [LARGE SCALE GENOMIC DNA]</scope>
    <source>
        <strain evidence="7 8">HUAS 2-6</strain>
    </source>
</reference>
<dbReference type="RefSeq" id="WP_270082540.1">
    <property type="nucleotide sequence ID" value="NZ_CP115300.1"/>
</dbReference>
<protein>
    <submittedName>
        <fullName evidence="7">O-antigen ligase family protein</fullName>
    </submittedName>
</protein>
<dbReference type="EMBL" id="CP115300">
    <property type="protein sequence ID" value="WBO64902.1"/>
    <property type="molecule type" value="Genomic_DNA"/>
</dbReference>
<comment type="subcellular location">
    <subcellularLocation>
        <location evidence="1">Membrane</location>
        <topology evidence="1">Multi-pass membrane protein</topology>
    </subcellularLocation>
</comment>
<keyword evidence="4 5" id="KW-0472">Membrane</keyword>
<feature type="transmembrane region" description="Helical" evidence="5">
    <location>
        <begin position="219"/>
        <end position="243"/>
    </location>
</feature>
<feature type="transmembrane region" description="Helical" evidence="5">
    <location>
        <begin position="336"/>
        <end position="362"/>
    </location>
</feature>
<feature type="transmembrane region" description="Helical" evidence="5">
    <location>
        <begin position="255"/>
        <end position="275"/>
    </location>
</feature>
<name>A0ABY7P5B4_9ACTN</name>
<gene>
    <name evidence="7" type="ORF">O1G22_19720</name>
</gene>
<dbReference type="InterPro" id="IPR007016">
    <property type="entry name" value="O-antigen_ligase-rel_domated"/>
</dbReference>
<organism evidence="7 8">
    <name type="scientific">Streptomyces camelliae</name>
    <dbReference type="NCBI Taxonomy" id="3004093"/>
    <lineage>
        <taxon>Bacteria</taxon>
        <taxon>Bacillati</taxon>
        <taxon>Actinomycetota</taxon>
        <taxon>Actinomycetes</taxon>
        <taxon>Kitasatosporales</taxon>
        <taxon>Streptomycetaceae</taxon>
        <taxon>Streptomyces</taxon>
    </lineage>
</organism>
<keyword evidence="8" id="KW-1185">Reference proteome</keyword>
<evidence type="ECO:0000256" key="4">
    <source>
        <dbReference type="ARBA" id="ARBA00023136"/>
    </source>
</evidence>
<keyword evidence="3 5" id="KW-1133">Transmembrane helix</keyword>
<dbReference type="PANTHER" id="PTHR37422">
    <property type="entry name" value="TEICHURONIC ACID BIOSYNTHESIS PROTEIN TUAE"/>
    <property type="match status" value="1"/>
</dbReference>
<dbReference type="Proteomes" id="UP001212326">
    <property type="component" value="Chromosome"/>
</dbReference>
<dbReference type="Pfam" id="PF04932">
    <property type="entry name" value="Wzy_C"/>
    <property type="match status" value="1"/>
</dbReference>
<feature type="transmembrane region" description="Helical" evidence="5">
    <location>
        <begin position="88"/>
        <end position="108"/>
    </location>
</feature>
<evidence type="ECO:0000256" key="3">
    <source>
        <dbReference type="ARBA" id="ARBA00022989"/>
    </source>
</evidence>
<evidence type="ECO:0000313" key="8">
    <source>
        <dbReference type="Proteomes" id="UP001212326"/>
    </source>
</evidence>
<feature type="transmembrane region" description="Helical" evidence="5">
    <location>
        <begin position="57"/>
        <end position="76"/>
    </location>
</feature>
<proteinExistence type="predicted"/>
<dbReference type="InterPro" id="IPR051533">
    <property type="entry name" value="WaaL-like"/>
</dbReference>
<evidence type="ECO:0000259" key="6">
    <source>
        <dbReference type="Pfam" id="PF04932"/>
    </source>
</evidence>
<evidence type="ECO:0000256" key="1">
    <source>
        <dbReference type="ARBA" id="ARBA00004141"/>
    </source>
</evidence>
<keyword evidence="2 5" id="KW-0812">Transmembrane</keyword>
<feature type="domain" description="O-antigen ligase-related" evidence="6">
    <location>
        <begin position="218"/>
        <end position="351"/>
    </location>
</feature>
<sequence length="462" mass="48750">MAARLATAALWVIGLSPAFFATVVWDRASSPPGGAVDWGATTAEVTPTDWRLHAGELYALATITLLVAVLVFSLAAPPPAARHRGVSLVVAVIAMYCGPVLSGLFGAHGGAGDWRLWLAPLAVAALYAAPPVELGELLPRLRAVLRVYTWGSLGALVIMPDWALSTSYIVNLRLPVMGSSRLLGLTNHPILLGVLAAATLVVELAPLHRRRLWLLHSAAAAVVLLLAQSRTAWMATLVALLFLYRRGVARRMHPLLVRGLALAFVACSLPLVLALTGQIGRLASDGELTSVHGRTEVWEMAMLAFHSDPLWGYGPTLFSDRFSPVRGLYEHAHSQLYQTLGTSGLIGMLGLLAFAAVLLLAASRTARVSAGLSPSLVAITTVTCLTEAPLRGVGFSPYLVLVVLDITILLAAVRGSGAEPEPEPAGLYTLPHPAPHARYPCGVRKRLEAVGSAAATHTGSGR</sequence>
<evidence type="ECO:0000256" key="5">
    <source>
        <dbReference type="SAM" id="Phobius"/>
    </source>
</evidence>